<dbReference type="Proteomes" id="UP001205998">
    <property type="component" value="Unassembled WGS sequence"/>
</dbReference>
<evidence type="ECO:0000313" key="2">
    <source>
        <dbReference type="EMBL" id="KAI5620094.1"/>
    </source>
</evidence>
<protein>
    <submittedName>
        <fullName evidence="2">Uncharacterized protein</fullName>
    </submittedName>
</protein>
<feature type="region of interest" description="Disordered" evidence="1">
    <location>
        <begin position="106"/>
        <end position="162"/>
    </location>
</feature>
<name>A0AAD5AQT3_SILAS</name>
<organism evidence="2 3">
    <name type="scientific">Silurus asotus</name>
    <name type="common">Amur catfish</name>
    <name type="synonym">Parasilurus asotus</name>
    <dbReference type="NCBI Taxonomy" id="30991"/>
    <lineage>
        <taxon>Eukaryota</taxon>
        <taxon>Metazoa</taxon>
        <taxon>Chordata</taxon>
        <taxon>Craniata</taxon>
        <taxon>Vertebrata</taxon>
        <taxon>Euteleostomi</taxon>
        <taxon>Actinopterygii</taxon>
        <taxon>Neopterygii</taxon>
        <taxon>Teleostei</taxon>
        <taxon>Ostariophysi</taxon>
        <taxon>Siluriformes</taxon>
        <taxon>Siluridae</taxon>
        <taxon>Silurus</taxon>
    </lineage>
</organism>
<proteinExistence type="predicted"/>
<comment type="caution">
    <text evidence="2">The sequence shown here is derived from an EMBL/GenBank/DDBJ whole genome shotgun (WGS) entry which is preliminary data.</text>
</comment>
<accession>A0AAD5AQT3</accession>
<gene>
    <name evidence="2" type="ORF">C0J50_20399</name>
</gene>
<sequence length="205" mass="23048">MEGKGAGLRANDTKHFKAPALKADEEKPREQQKNRGNADIHERDRGNLGCSSTVPSEALLMAICPISTLLKTDGRYLMLAEEVYVCMCVCVCERERWKSVACRTRPPRARTPSAEHNSIPALTTVKSEKQSRRGTERDSDTCESMSRYERRRGEEKKRKRDTMSGRAVEWVTAVCTAERSGVYSDGIGFTDSNRVSAWLYVITPL</sequence>
<feature type="compositionally biased region" description="Basic and acidic residues" evidence="1">
    <location>
        <begin position="126"/>
        <end position="156"/>
    </location>
</feature>
<evidence type="ECO:0000256" key="1">
    <source>
        <dbReference type="SAM" id="MobiDB-lite"/>
    </source>
</evidence>
<evidence type="ECO:0000313" key="3">
    <source>
        <dbReference type="Proteomes" id="UP001205998"/>
    </source>
</evidence>
<dbReference type="EMBL" id="MU551652">
    <property type="protein sequence ID" value="KAI5620094.1"/>
    <property type="molecule type" value="Genomic_DNA"/>
</dbReference>
<keyword evidence="3" id="KW-1185">Reference proteome</keyword>
<feature type="compositionally biased region" description="Basic and acidic residues" evidence="1">
    <location>
        <begin position="22"/>
        <end position="46"/>
    </location>
</feature>
<reference evidence="2" key="1">
    <citation type="submission" date="2018-07" db="EMBL/GenBank/DDBJ databases">
        <title>Comparative genomics of catfishes provides insights into carnivory and benthic adaptation.</title>
        <authorList>
            <person name="Zhang Y."/>
            <person name="Wang D."/>
            <person name="Peng Z."/>
            <person name="Zheng S."/>
            <person name="Shao F."/>
            <person name="Tao W."/>
        </authorList>
    </citation>
    <scope>NUCLEOTIDE SEQUENCE</scope>
    <source>
        <strain evidence="2">Chongqing</strain>
    </source>
</reference>
<dbReference type="AlphaFoldDB" id="A0AAD5AQT3"/>
<feature type="region of interest" description="Disordered" evidence="1">
    <location>
        <begin position="1"/>
        <end position="48"/>
    </location>
</feature>
<feature type="compositionally biased region" description="Polar residues" evidence="1">
    <location>
        <begin position="114"/>
        <end position="125"/>
    </location>
</feature>